<evidence type="ECO:0000313" key="2">
    <source>
        <dbReference type="EMBL" id="AWB27671.1"/>
    </source>
</evidence>
<protein>
    <submittedName>
        <fullName evidence="2">Class IV adenylate cyclase</fullName>
    </submittedName>
</protein>
<dbReference type="InterPro" id="IPR033469">
    <property type="entry name" value="CYTH-like_dom_sf"/>
</dbReference>
<dbReference type="InterPro" id="IPR008173">
    <property type="entry name" value="Adenylyl_cyclase_CyaB"/>
</dbReference>
<feature type="domain" description="CYTH" evidence="1">
    <location>
        <begin position="1"/>
        <end position="196"/>
    </location>
</feature>
<keyword evidence="3" id="KW-1185">Reference proteome</keyword>
<dbReference type="CDD" id="cd07890">
    <property type="entry name" value="CYTH-like_AC_IV-like"/>
    <property type="match status" value="1"/>
</dbReference>
<gene>
    <name evidence="2" type="primary">cyaB</name>
    <name evidence="2" type="ORF">HARCEL1_08085</name>
</gene>
<dbReference type="AlphaFoldDB" id="A0A2R4X1L4"/>
<organism evidence="2 3">
    <name type="scientific">Halococcoides cellulosivorans</name>
    <dbReference type="NCBI Taxonomy" id="1679096"/>
    <lineage>
        <taxon>Archaea</taxon>
        <taxon>Methanobacteriati</taxon>
        <taxon>Methanobacteriota</taxon>
        <taxon>Stenosarchaea group</taxon>
        <taxon>Halobacteria</taxon>
        <taxon>Halobacteriales</taxon>
        <taxon>Haloarculaceae</taxon>
        <taxon>Halococcoides</taxon>
    </lineage>
</organism>
<dbReference type="PANTHER" id="PTHR21028">
    <property type="entry name" value="SI:CH211-156B7.4"/>
    <property type="match status" value="1"/>
</dbReference>
<dbReference type="NCBIfam" id="TIGR00318">
    <property type="entry name" value="cyaB"/>
    <property type="match status" value="1"/>
</dbReference>
<dbReference type="RefSeq" id="WP_108382190.1">
    <property type="nucleotide sequence ID" value="NZ_CP028858.1"/>
</dbReference>
<evidence type="ECO:0000313" key="3">
    <source>
        <dbReference type="Proteomes" id="UP000244727"/>
    </source>
</evidence>
<dbReference type="Proteomes" id="UP000244727">
    <property type="component" value="Chromosome"/>
</dbReference>
<sequence>MYEVEIKVPVETGIRDRLAAIGAEPVERVHQTDAYFDAPHRAFAETDEALRIRRERVESRAVDGSASASGDEARIDETDARVRMTYKGPKIDARSKTRTEAEIAVDDAETARALLEGLGFERAATVEKNRHRFQIGGTTATVDDVAGLGTYLELERDVDGEAEIDSARDALEGTLADLGLNPDDQIRRSYLGLLLD</sequence>
<dbReference type="PROSITE" id="PS51707">
    <property type="entry name" value="CYTH"/>
    <property type="match status" value="1"/>
</dbReference>
<accession>A0A2R4X1L4</accession>
<proteinExistence type="predicted"/>
<name>A0A2R4X1L4_9EURY</name>
<dbReference type="EMBL" id="CP028858">
    <property type="protein sequence ID" value="AWB27671.1"/>
    <property type="molecule type" value="Genomic_DNA"/>
</dbReference>
<dbReference type="PANTHER" id="PTHR21028:SF2">
    <property type="entry name" value="CYTH DOMAIN-CONTAINING PROTEIN"/>
    <property type="match status" value="1"/>
</dbReference>
<reference evidence="2 3" key="1">
    <citation type="submission" date="2018-04" db="EMBL/GenBank/DDBJ databases">
        <title>Halococcoides cellulosivorans gen. nov., sp. nov., an extremely halophilic cellulose-utilizing haloarchaeon from hypersaline lakes.</title>
        <authorList>
            <person name="Sorokin D.Y."/>
            <person name="Toshchakov S.V."/>
            <person name="Samarov N.I."/>
            <person name="Korzhenkov A."/>
            <person name="Kublanov I.V."/>
        </authorList>
    </citation>
    <scope>NUCLEOTIDE SEQUENCE [LARGE SCALE GENOMIC DNA]</scope>
    <source>
        <strain evidence="2 3">HArcel1</strain>
    </source>
</reference>
<evidence type="ECO:0000259" key="1">
    <source>
        <dbReference type="PROSITE" id="PS51707"/>
    </source>
</evidence>
<dbReference type="InterPro" id="IPR023577">
    <property type="entry name" value="CYTH_domain"/>
</dbReference>
<dbReference type="Pfam" id="PF01928">
    <property type="entry name" value="CYTH"/>
    <property type="match status" value="1"/>
</dbReference>
<dbReference type="SUPFAM" id="SSF55154">
    <property type="entry name" value="CYTH-like phosphatases"/>
    <property type="match status" value="1"/>
</dbReference>
<dbReference type="SMART" id="SM01118">
    <property type="entry name" value="CYTH"/>
    <property type="match status" value="1"/>
</dbReference>
<dbReference type="GeneID" id="36512458"/>
<dbReference type="KEGG" id="harc:HARCEL1_08085"/>
<dbReference type="Gene3D" id="2.40.320.10">
    <property type="entry name" value="Hypothetical Protein Pfu-838710-001"/>
    <property type="match status" value="1"/>
</dbReference>